<evidence type="ECO:0000313" key="4">
    <source>
        <dbReference type="Proteomes" id="UP001634394"/>
    </source>
</evidence>
<organism evidence="3 4">
    <name type="scientific">Sinanodonta woodiana</name>
    <name type="common">Chinese pond mussel</name>
    <name type="synonym">Anodonta woodiana</name>
    <dbReference type="NCBI Taxonomy" id="1069815"/>
    <lineage>
        <taxon>Eukaryota</taxon>
        <taxon>Metazoa</taxon>
        <taxon>Spiralia</taxon>
        <taxon>Lophotrochozoa</taxon>
        <taxon>Mollusca</taxon>
        <taxon>Bivalvia</taxon>
        <taxon>Autobranchia</taxon>
        <taxon>Heteroconchia</taxon>
        <taxon>Palaeoheterodonta</taxon>
        <taxon>Unionida</taxon>
        <taxon>Unionoidea</taxon>
        <taxon>Unionidae</taxon>
        <taxon>Unioninae</taxon>
        <taxon>Sinanodonta</taxon>
    </lineage>
</organism>
<keyword evidence="1" id="KW-0472">Membrane</keyword>
<gene>
    <name evidence="3" type="ORF">ACJMK2_042042</name>
</gene>
<dbReference type="Gene3D" id="2.60.40.10">
    <property type="entry name" value="Immunoglobulins"/>
    <property type="match status" value="1"/>
</dbReference>
<keyword evidence="1" id="KW-1133">Transmembrane helix</keyword>
<dbReference type="InterPro" id="IPR013783">
    <property type="entry name" value="Ig-like_fold"/>
</dbReference>
<keyword evidence="2" id="KW-0732">Signal</keyword>
<feature type="chain" id="PRO_5044775025" evidence="2">
    <location>
        <begin position="25"/>
        <end position="210"/>
    </location>
</feature>
<dbReference type="Proteomes" id="UP001634394">
    <property type="component" value="Unassembled WGS sequence"/>
</dbReference>
<feature type="signal peptide" evidence="2">
    <location>
        <begin position="1"/>
        <end position="24"/>
    </location>
</feature>
<feature type="transmembrane region" description="Helical" evidence="1">
    <location>
        <begin position="166"/>
        <end position="188"/>
    </location>
</feature>
<sequence>MTVKKRAIVLFVLAIGICIHLVEVLECPVAKEPIRFTGGMKHTVDFDWNCTLLPNESVNGVQWFKDSTPFANVNKNNFTFIDSYVGRVERFGTFGIRLHNITVNDSGHYHISVTLNDNLKNNPDADTSCQSVYLPALTEEFCGCQAWNYQQSLKEEGSSGSSKLEIGLMIVLGLVVIFGLGVLIWCIYHKRRNNNMRKNGNTSQEQSQML</sequence>
<accession>A0ABD3W638</accession>
<proteinExistence type="predicted"/>
<dbReference type="AlphaFoldDB" id="A0ABD3W638"/>
<reference evidence="3 4" key="1">
    <citation type="submission" date="2024-11" db="EMBL/GenBank/DDBJ databases">
        <title>Chromosome-level genome assembly of the freshwater bivalve Anodonta woodiana.</title>
        <authorList>
            <person name="Chen X."/>
        </authorList>
    </citation>
    <scope>NUCLEOTIDE SEQUENCE [LARGE SCALE GENOMIC DNA]</scope>
    <source>
        <strain evidence="3">MN2024</strain>
        <tissue evidence="3">Gills</tissue>
    </source>
</reference>
<evidence type="ECO:0000313" key="3">
    <source>
        <dbReference type="EMBL" id="KAL3869349.1"/>
    </source>
</evidence>
<evidence type="ECO:0000256" key="2">
    <source>
        <dbReference type="SAM" id="SignalP"/>
    </source>
</evidence>
<name>A0ABD3W638_SINWO</name>
<protein>
    <submittedName>
        <fullName evidence="3">Uncharacterized protein</fullName>
    </submittedName>
</protein>
<comment type="caution">
    <text evidence="3">The sequence shown here is derived from an EMBL/GenBank/DDBJ whole genome shotgun (WGS) entry which is preliminary data.</text>
</comment>
<keyword evidence="4" id="KW-1185">Reference proteome</keyword>
<dbReference type="InterPro" id="IPR036179">
    <property type="entry name" value="Ig-like_dom_sf"/>
</dbReference>
<dbReference type="EMBL" id="JBJQND010000008">
    <property type="protein sequence ID" value="KAL3869349.1"/>
    <property type="molecule type" value="Genomic_DNA"/>
</dbReference>
<dbReference type="SUPFAM" id="SSF48726">
    <property type="entry name" value="Immunoglobulin"/>
    <property type="match status" value="1"/>
</dbReference>
<evidence type="ECO:0000256" key="1">
    <source>
        <dbReference type="SAM" id="Phobius"/>
    </source>
</evidence>
<keyword evidence="1" id="KW-0812">Transmembrane</keyword>